<protein>
    <submittedName>
        <fullName evidence="8">Putative outer membrane efflux protein</fullName>
    </submittedName>
</protein>
<dbReference type="GO" id="GO:0015288">
    <property type="term" value="F:porin activity"/>
    <property type="evidence" value="ECO:0007669"/>
    <property type="project" value="TreeGrafter"/>
</dbReference>
<evidence type="ECO:0000256" key="6">
    <source>
        <dbReference type="ARBA" id="ARBA00023136"/>
    </source>
</evidence>
<evidence type="ECO:0000256" key="5">
    <source>
        <dbReference type="ARBA" id="ARBA00022692"/>
    </source>
</evidence>
<name>D3UJE7_HELM1</name>
<dbReference type="Gene3D" id="1.20.1600.10">
    <property type="entry name" value="Outer membrane efflux proteins (OEP)"/>
    <property type="match status" value="1"/>
</dbReference>
<keyword evidence="7" id="KW-0998">Cell outer membrane</keyword>
<dbReference type="PANTHER" id="PTHR30026">
    <property type="entry name" value="OUTER MEMBRANE PROTEIN TOLC"/>
    <property type="match status" value="1"/>
</dbReference>
<dbReference type="SUPFAM" id="SSF56954">
    <property type="entry name" value="Outer membrane efflux proteins (OEP)"/>
    <property type="match status" value="1"/>
</dbReference>
<dbReference type="PANTHER" id="PTHR30026:SF5">
    <property type="entry name" value="ABC-TYPE EFFLUX SYSTEM SECRETIN COMPONENT"/>
    <property type="match status" value="1"/>
</dbReference>
<dbReference type="Pfam" id="PF02321">
    <property type="entry name" value="OEP"/>
    <property type="match status" value="1"/>
</dbReference>
<sequence>MKKVLFFLCGLISLTSGQDITSKQAWEYVLEHNDGIKAEELGLRRQEKLTLASKLSFLPEINITALYMHLANPIHLDISPTKKSIANTINNRIPQAAPVINSTLSQIPNFINLTNENIAIGSLNIIYPLYTGGRRISGIKIAKLQEKDSIEALRLKKLATFEELNKIYYGVLLQREILQTLQDIQKGAEIHYQNAKKLYKAGQIAKIEVLGAQVALDKAKNKVKEASNTLEVSKMALDIALDLKGANPTSTIKVEKIQMSEESLVQRTLDSYPILKSLDHKVGVAKEMRHMEISRFLPEVSVMGSYFLDNRFLLGNQSLPSWYVGVFGKLPIITPGGRIPHVQAAKIAEMQLDKTKSQAIKDMEVLARKTYKEVTFAQQEYWSLDSSIKLAEENLKLQEEAFIQGLATSVQVTDARNLLASTLVEQKTIAYKYIVLLSKMMALSDDIALFYKIQY</sequence>
<dbReference type="InterPro" id="IPR003423">
    <property type="entry name" value="OMP_efflux"/>
</dbReference>
<dbReference type="eggNOG" id="COG1538">
    <property type="taxonomic scope" value="Bacteria"/>
</dbReference>
<evidence type="ECO:0000256" key="7">
    <source>
        <dbReference type="ARBA" id="ARBA00023237"/>
    </source>
</evidence>
<dbReference type="InterPro" id="IPR051906">
    <property type="entry name" value="TolC-like"/>
</dbReference>
<comment type="similarity">
    <text evidence="2">Belongs to the outer membrane factor (OMF) (TC 1.B.17) family.</text>
</comment>
<keyword evidence="4" id="KW-1134">Transmembrane beta strand</keyword>
<organism evidence="8 9">
    <name type="scientific">Helicobacter mustelae (strain ATCC 43772 / CCUG 25715 / CIP 103759 / LMG 18044 / NCTC 12198 / R85-136P)</name>
    <name type="common">Campylobacter mustelae</name>
    <dbReference type="NCBI Taxonomy" id="679897"/>
    <lineage>
        <taxon>Bacteria</taxon>
        <taxon>Pseudomonadati</taxon>
        <taxon>Campylobacterota</taxon>
        <taxon>Epsilonproteobacteria</taxon>
        <taxon>Campylobacterales</taxon>
        <taxon>Helicobacteraceae</taxon>
        <taxon>Helicobacter</taxon>
    </lineage>
</organism>
<dbReference type="RefSeq" id="WP_013023689.1">
    <property type="nucleotide sequence ID" value="NC_013949.1"/>
</dbReference>
<evidence type="ECO:0000256" key="1">
    <source>
        <dbReference type="ARBA" id="ARBA00004442"/>
    </source>
</evidence>
<dbReference type="EMBL" id="FN555004">
    <property type="protein sequence ID" value="CBG40623.1"/>
    <property type="molecule type" value="Genomic_DNA"/>
</dbReference>
<accession>D3UJE7</accession>
<evidence type="ECO:0000313" key="8">
    <source>
        <dbReference type="EMBL" id="CBG40623.1"/>
    </source>
</evidence>
<dbReference type="GO" id="GO:0015562">
    <property type="term" value="F:efflux transmembrane transporter activity"/>
    <property type="evidence" value="ECO:0007669"/>
    <property type="project" value="InterPro"/>
</dbReference>
<evidence type="ECO:0000256" key="4">
    <source>
        <dbReference type="ARBA" id="ARBA00022452"/>
    </source>
</evidence>
<keyword evidence="9" id="KW-1185">Reference proteome</keyword>
<gene>
    <name evidence="8" type="ordered locus">HMU13700</name>
</gene>
<keyword evidence="3" id="KW-0813">Transport</keyword>
<dbReference type="GO" id="GO:1990281">
    <property type="term" value="C:efflux pump complex"/>
    <property type="evidence" value="ECO:0007669"/>
    <property type="project" value="TreeGrafter"/>
</dbReference>
<evidence type="ECO:0000256" key="3">
    <source>
        <dbReference type="ARBA" id="ARBA00022448"/>
    </source>
</evidence>
<dbReference type="AlphaFoldDB" id="D3UJE7"/>
<keyword evidence="6" id="KW-0472">Membrane</keyword>
<dbReference type="STRING" id="679897.HMU13700"/>
<proteinExistence type="inferred from homology"/>
<evidence type="ECO:0000256" key="2">
    <source>
        <dbReference type="ARBA" id="ARBA00007613"/>
    </source>
</evidence>
<dbReference type="HOGENOM" id="CLU_012817_9_1_7"/>
<evidence type="ECO:0000313" key="9">
    <source>
        <dbReference type="Proteomes" id="UP000001522"/>
    </source>
</evidence>
<keyword evidence="5" id="KW-0812">Transmembrane</keyword>
<reference evidence="8 9" key="1">
    <citation type="journal article" date="2010" name="BMC Genomics">
        <title>Comparative genomics and proteomics of Helicobacter mustelae, an ulcerogenic and carcinogenic gastric pathogen.</title>
        <authorList>
            <person name="O'Toole P.W."/>
            <person name="Snelling W.J."/>
            <person name="Canchaya C."/>
            <person name="Forde B.M."/>
            <person name="Hardie K.R."/>
            <person name="Josenhans C."/>
            <person name="Graham R.L.J."/>
            <person name="McMullan G."/>
            <person name="Parkhill J."/>
            <person name="Belda E."/>
            <person name="Bentley S.D."/>
        </authorList>
    </citation>
    <scope>NUCLEOTIDE SEQUENCE [LARGE SCALE GENOMIC DNA]</scope>
    <source>
        <strain evidence="9">ATCC 43772 / LMG 18044 / NCTC 12198 / 12198</strain>
    </source>
</reference>
<dbReference type="Proteomes" id="UP000001522">
    <property type="component" value="Chromosome"/>
</dbReference>
<dbReference type="KEGG" id="hms:HMU13700"/>
<comment type="subcellular location">
    <subcellularLocation>
        <location evidence="1">Cell outer membrane</location>
    </subcellularLocation>
</comment>
<dbReference type="GO" id="GO:0009279">
    <property type="term" value="C:cell outer membrane"/>
    <property type="evidence" value="ECO:0007669"/>
    <property type="project" value="UniProtKB-SubCell"/>
</dbReference>